<evidence type="ECO:0000313" key="1">
    <source>
        <dbReference type="EMBL" id="MCU6797982.1"/>
    </source>
</evidence>
<evidence type="ECO:0008006" key="3">
    <source>
        <dbReference type="Google" id="ProtNLM"/>
    </source>
</evidence>
<organism evidence="1 2">
    <name type="scientific">Paenibacillus baimaensis</name>
    <dbReference type="NCBI Taxonomy" id="2982185"/>
    <lineage>
        <taxon>Bacteria</taxon>
        <taxon>Bacillati</taxon>
        <taxon>Bacillota</taxon>
        <taxon>Bacilli</taxon>
        <taxon>Bacillales</taxon>
        <taxon>Paenibacillaceae</taxon>
        <taxon>Paenibacillus</taxon>
    </lineage>
</organism>
<keyword evidence="2" id="KW-1185">Reference proteome</keyword>
<dbReference type="Proteomes" id="UP001652445">
    <property type="component" value="Unassembled WGS sequence"/>
</dbReference>
<reference evidence="1 2" key="1">
    <citation type="submission" date="2022-09" db="EMBL/GenBank/DDBJ databases">
        <authorList>
            <person name="Han X.L."/>
            <person name="Wang Q."/>
            <person name="Lu T."/>
        </authorList>
    </citation>
    <scope>NUCLEOTIDE SEQUENCE [LARGE SCALE GENOMIC DNA]</scope>
    <source>
        <strain evidence="1 2">WQ 127069</strain>
    </source>
</reference>
<protein>
    <recommendedName>
        <fullName evidence="3">WYL domain-containing protein</fullName>
    </recommendedName>
</protein>
<name>A0ABT2UW02_9BACL</name>
<dbReference type="EMBL" id="JAOQIO010000124">
    <property type="protein sequence ID" value="MCU6797982.1"/>
    <property type="molecule type" value="Genomic_DNA"/>
</dbReference>
<proteinExistence type="predicted"/>
<evidence type="ECO:0000313" key="2">
    <source>
        <dbReference type="Proteomes" id="UP001652445"/>
    </source>
</evidence>
<accession>A0ABT2UW02</accession>
<gene>
    <name evidence="1" type="ORF">OB236_38240</name>
</gene>
<comment type="caution">
    <text evidence="1">The sequence shown here is derived from an EMBL/GenBank/DDBJ whole genome shotgun (WGS) entry which is preliminary data.</text>
</comment>
<dbReference type="RefSeq" id="WP_262688664.1">
    <property type="nucleotide sequence ID" value="NZ_JAOQIO010000124.1"/>
</dbReference>
<sequence>MEKEIIKHIGKTIEIIYVGADGQITQRQIEVRSVNKDFVKALCLQRKAPRVFRLDNILAIQPAAGRVIA</sequence>